<dbReference type="PANTHER" id="PTHR39188:SF3">
    <property type="entry name" value="STAGE IV SPORULATION PROTEIN FB"/>
    <property type="match status" value="1"/>
</dbReference>
<feature type="transmembrane region" description="Helical" evidence="14">
    <location>
        <begin position="125"/>
        <end position="144"/>
    </location>
</feature>
<feature type="transmembrane region" description="Helical" evidence="14">
    <location>
        <begin position="156"/>
        <end position="175"/>
    </location>
</feature>
<evidence type="ECO:0000256" key="13">
    <source>
        <dbReference type="ARBA" id="ARBA00023136"/>
    </source>
</evidence>
<evidence type="ECO:0000256" key="10">
    <source>
        <dbReference type="ARBA" id="ARBA00022989"/>
    </source>
</evidence>
<dbReference type="Pfam" id="PF02163">
    <property type="entry name" value="Peptidase_M50"/>
    <property type="match status" value="2"/>
</dbReference>
<keyword evidence="4 14" id="KW-0645">Protease</keyword>
<evidence type="ECO:0000256" key="8">
    <source>
        <dbReference type="ARBA" id="ARBA00022801"/>
    </source>
</evidence>
<dbReference type="CDD" id="cd06164">
    <property type="entry name" value="S2P-M50_SpoIVFB_CBS"/>
    <property type="match status" value="1"/>
</dbReference>
<sequence length="393" mass="40624">MSRVQPDNGSGPAGPDEPQPRSEGIPLGRIGGVPVILAWSWFAIAAFIVLVFTPQVQSIIPGIGSTGYLVSFGYAVLLLLSVLFHELAHALSARAFGWPTTRIVLNVWGGHTQFDNFQASAGRSLVVALSGPAANFLLAGAGWLVRPVFTGHPVGWLLTDSFVLVNLAVAVFNVLPGLPLDGGRLVESAVWKATGSQEKGTVAAGWAGRIIVILLVFGFAVLPVLLGQRPDLPLVLMMVLVGGFLWTGASAAINHARMRLRLPAVTAGGLQRRATGLPATSSVSQVAAARQASPGTEVILTAATGQPEAVVDLQALQSVPAAAAGATPAASVARALAPGAYVPEWAAGQELVQYLARVAGSEYAVIDGQGRITGLLLQDSVVRALTGKASGRR</sequence>
<feature type="domain" description="Peptidase M50" evidence="16">
    <location>
        <begin position="75"/>
        <end position="145"/>
    </location>
</feature>
<feature type="transmembrane region" description="Helical" evidence="14">
    <location>
        <begin position="30"/>
        <end position="53"/>
    </location>
</feature>
<name>A0ABS9L642_9MICC</name>
<feature type="transmembrane region" description="Helical" evidence="14">
    <location>
        <begin position="59"/>
        <end position="84"/>
    </location>
</feature>
<feature type="domain" description="Peptidase M50" evidence="16">
    <location>
        <begin position="162"/>
        <end position="214"/>
    </location>
</feature>
<evidence type="ECO:0000256" key="6">
    <source>
        <dbReference type="ARBA" id="ARBA00022723"/>
    </source>
</evidence>
<dbReference type="InterPro" id="IPR016483">
    <property type="entry name" value="UCP006404_Pept_M50_CBS"/>
</dbReference>
<evidence type="ECO:0000256" key="9">
    <source>
        <dbReference type="ARBA" id="ARBA00022833"/>
    </source>
</evidence>
<evidence type="ECO:0000256" key="1">
    <source>
        <dbReference type="ARBA" id="ARBA00004651"/>
    </source>
</evidence>
<dbReference type="Proteomes" id="UP001165368">
    <property type="component" value="Unassembled WGS sequence"/>
</dbReference>
<keyword evidence="13 14" id="KW-0472">Membrane</keyword>
<comment type="caution">
    <text evidence="17">The sequence shown here is derived from an EMBL/GenBank/DDBJ whole genome shotgun (WGS) entry which is preliminary data.</text>
</comment>
<keyword evidence="5 14" id="KW-0812">Transmembrane</keyword>
<evidence type="ECO:0000313" key="18">
    <source>
        <dbReference type="Proteomes" id="UP001165368"/>
    </source>
</evidence>
<evidence type="ECO:0000256" key="4">
    <source>
        <dbReference type="ARBA" id="ARBA00022670"/>
    </source>
</evidence>
<proteinExistence type="inferred from homology"/>
<evidence type="ECO:0000256" key="3">
    <source>
        <dbReference type="ARBA" id="ARBA00022475"/>
    </source>
</evidence>
<keyword evidence="8 14" id="KW-0378">Hydrolase</keyword>
<dbReference type="EMBL" id="JAKLTQ010000005">
    <property type="protein sequence ID" value="MCG2622137.1"/>
    <property type="molecule type" value="Genomic_DNA"/>
</dbReference>
<evidence type="ECO:0000313" key="17">
    <source>
        <dbReference type="EMBL" id="MCG2622137.1"/>
    </source>
</evidence>
<keyword evidence="6 14" id="KW-0479">Metal-binding</keyword>
<dbReference type="RefSeq" id="WP_237820141.1">
    <property type="nucleotide sequence ID" value="NZ_JAKLTQ010000005.1"/>
</dbReference>
<evidence type="ECO:0000256" key="14">
    <source>
        <dbReference type="PIRNR" id="PIRNR006404"/>
    </source>
</evidence>
<dbReference type="PANTHER" id="PTHR39188">
    <property type="entry name" value="MEMBRANE-ASSOCIATED ZINC METALLOPROTEASE M50B"/>
    <property type="match status" value="1"/>
</dbReference>
<dbReference type="GO" id="GO:0008233">
    <property type="term" value="F:peptidase activity"/>
    <property type="evidence" value="ECO:0007669"/>
    <property type="project" value="UniProtKB-KW"/>
</dbReference>
<keyword evidence="18" id="KW-1185">Reference proteome</keyword>
<keyword evidence="9 14" id="KW-0862">Zinc</keyword>
<keyword evidence="10 14" id="KW-1133">Transmembrane helix</keyword>
<evidence type="ECO:0000256" key="11">
    <source>
        <dbReference type="ARBA" id="ARBA00023049"/>
    </source>
</evidence>
<evidence type="ECO:0000256" key="7">
    <source>
        <dbReference type="ARBA" id="ARBA00022737"/>
    </source>
</evidence>
<evidence type="ECO:0000256" key="5">
    <source>
        <dbReference type="ARBA" id="ARBA00022692"/>
    </source>
</evidence>
<dbReference type="GO" id="GO:0006508">
    <property type="term" value="P:proteolysis"/>
    <property type="evidence" value="ECO:0007669"/>
    <property type="project" value="UniProtKB-KW"/>
</dbReference>
<feature type="transmembrane region" description="Helical" evidence="14">
    <location>
        <begin position="232"/>
        <end position="253"/>
    </location>
</feature>
<evidence type="ECO:0000259" key="16">
    <source>
        <dbReference type="Pfam" id="PF02163"/>
    </source>
</evidence>
<reference evidence="17" key="1">
    <citation type="submission" date="2022-01" db="EMBL/GenBank/DDBJ databases">
        <authorList>
            <person name="Jo J.-H."/>
            <person name="Im W.-T."/>
        </authorList>
    </citation>
    <scope>NUCLEOTIDE SEQUENCE</scope>
    <source>
        <strain evidence="17">I2-34</strain>
    </source>
</reference>
<gene>
    <name evidence="17" type="ORF">LVY72_09425</name>
</gene>
<dbReference type="PIRSF" id="PIRSF006404">
    <property type="entry name" value="UCP006404_Pept_M50_CBS"/>
    <property type="match status" value="1"/>
</dbReference>
<evidence type="ECO:0000256" key="15">
    <source>
        <dbReference type="SAM" id="MobiDB-lite"/>
    </source>
</evidence>
<accession>A0ABS9L642</accession>
<evidence type="ECO:0000256" key="12">
    <source>
        <dbReference type="ARBA" id="ARBA00023122"/>
    </source>
</evidence>
<comment type="subcellular location">
    <subcellularLocation>
        <location evidence="1 14">Cell membrane</location>
        <topology evidence="1 14">Multi-pass membrane protein</topology>
    </subcellularLocation>
</comment>
<comment type="similarity">
    <text evidence="2 14">Belongs to the peptidase M50B family.</text>
</comment>
<keyword evidence="7" id="KW-0677">Repeat</keyword>
<keyword evidence="11 14" id="KW-0482">Metalloprotease</keyword>
<organism evidence="17 18">
    <name type="scientific">Arthrobacter hankyongi</name>
    <dbReference type="NCBI Taxonomy" id="2904801"/>
    <lineage>
        <taxon>Bacteria</taxon>
        <taxon>Bacillati</taxon>
        <taxon>Actinomycetota</taxon>
        <taxon>Actinomycetes</taxon>
        <taxon>Micrococcales</taxon>
        <taxon>Micrococcaceae</taxon>
        <taxon>Arthrobacter</taxon>
    </lineage>
</organism>
<keyword evidence="3 14" id="KW-1003">Cell membrane</keyword>
<feature type="transmembrane region" description="Helical" evidence="14">
    <location>
        <begin position="206"/>
        <end position="226"/>
    </location>
</feature>
<protein>
    <recommendedName>
        <fullName evidence="14">Zinc metalloprotease</fullName>
    </recommendedName>
</protein>
<dbReference type="InterPro" id="IPR008915">
    <property type="entry name" value="Peptidase_M50"/>
</dbReference>
<keyword evidence="12" id="KW-0129">CBS domain</keyword>
<evidence type="ECO:0000256" key="2">
    <source>
        <dbReference type="ARBA" id="ARBA00007931"/>
    </source>
</evidence>
<comment type="cofactor">
    <cofactor evidence="14">
        <name>Zn(2+)</name>
        <dbReference type="ChEBI" id="CHEBI:29105"/>
    </cofactor>
    <text evidence="14">Binds 1 zinc ion per subunit.</text>
</comment>
<feature type="region of interest" description="Disordered" evidence="15">
    <location>
        <begin position="1"/>
        <end position="24"/>
    </location>
</feature>